<feature type="domain" description="PI3K/PI4K catalytic" evidence="10">
    <location>
        <begin position="59"/>
        <end position="361"/>
    </location>
</feature>
<comment type="similarity">
    <text evidence="2 9">Belongs to the PI3/PI4-kinase family. Type II PI4K subfamily.</text>
</comment>
<evidence type="ECO:0000256" key="6">
    <source>
        <dbReference type="ARBA" id="ARBA00022777"/>
    </source>
</evidence>
<feature type="domain" description="PI3K/PI4K catalytic" evidence="10">
    <location>
        <begin position="566"/>
        <end position="802"/>
    </location>
</feature>
<dbReference type="EC" id="2.7.1.67" evidence="9"/>
<dbReference type="GO" id="GO:0005886">
    <property type="term" value="C:plasma membrane"/>
    <property type="evidence" value="ECO:0007669"/>
    <property type="project" value="UniProtKB-SubCell"/>
</dbReference>
<gene>
    <name evidence="11" type="ORF">TCNE_LOCUS13145</name>
</gene>
<evidence type="ECO:0000256" key="2">
    <source>
        <dbReference type="ARBA" id="ARBA00008941"/>
    </source>
</evidence>
<evidence type="ECO:0000256" key="7">
    <source>
        <dbReference type="ARBA" id="ARBA00022840"/>
    </source>
</evidence>
<dbReference type="Pfam" id="PF00454">
    <property type="entry name" value="PI3_PI4_kinase"/>
    <property type="match status" value="2"/>
</dbReference>
<dbReference type="GO" id="GO:0007030">
    <property type="term" value="P:Golgi organization"/>
    <property type="evidence" value="ECO:0007669"/>
    <property type="project" value="TreeGrafter"/>
</dbReference>
<reference evidence="11" key="1">
    <citation type="submission" date="2018-11" db="EMBL/GenBank/DDBJ databases">
        <authorList>
            <consortium name="Pathogen Informatics"/>
        </authorList>
    </citation>
    <scope>NUCLEOTIDE SEQUENCE [LARGE SCALE GENOMIC DNA]</scope>
</reference>
<protein>
    <recommendedName>
        <fullName evidence="9">Phosphatidylinositol 4-kinase type 2</fullName>
        <ecNumber evidence="9">2.7.1.67</ecNumber>
    </recommendedName>
</protein>
<accession>A0A3P7GGV0</accession>
<sequence>MKDIKSWSSSLPSTSRQSDTSWARRIHEYVASTKLGTTNVEDEDFNENLRRCADAMNAGVRPLRIPSGSSGSYFIRDVNEETIAVFKPKNEEPFAPLNPKWPKFFQRILCFCCFGRACLIPNNGYLSETGASLVDEKLELHIVPKTRVVKLASPAFFYSRTCWKTKVPKLKAGSYQLFVHGYVSANSIVPEWSKEGRPCPLTHKEAERFKMLFQKMCVLDYVIRNTDRHMDNWLIKYEKNKVMEIAAIDNGLAFPVKHPETTSRLRPFPFGWAHLSWAKMSWDEDLRAHLLRLLTPQFVQELCDDIKTLFKIYNGTDYQCLQLWNLRMALLAREPPAEMVKRPLLLVSRKYHRRPPTNDWNKSFNDVVVFDALEAIIAKYLNSQNNLFHILFIRLPTLESQLDKRPVRHLIGDGVRVVEVRRFLRRRRAEVARPYVGHTATDAVVSFGRVADVTVREEAAYVSGCCGSRSTPDGTLTAVVVAGRCGDGGENCCGGCPGAEYVWMGICFKTTRSWSMTVPSTSMQYDPTWSKRIHEYVASTQLRTTNAMDDDFNENLRRCAEAMEAGVHPLRIPSGSSGSYFIRDANEETIAVFKPKNEEPFAPLNPKWPKFFQRILCFCCFGRACLIPNNGYLSETGASLVDEKFELHIVPKTRIVKLASPAFFYTRNCWQTRAPKLKDGSYQLFVHGYVSANSIVPEWSKEGRPCPLTHKEAERFKLLFQKMCVLDYVIRNTDRHMDNWLIRYQKDDILEIAAIDNGLAFPVKHPETASRLRPFPFGWAHLSWAKMAVFELQKDFQPFLTA</sequence>
<dbReference type="PANTHER" id="PTHR12865">
    <property type="entry name" value="PHOSPHATIDYLINOSITOL 4-KINASE TYPE-II"/>
    <property type="match status" value="1"/>
</dbReference>
<dbReference type="PANTHER" id="PTHR12865:SF5">
    <property type="entry name" value="PHOSPHATIDYLINOSITOL 4-KINASE TYPE 2"/>
    <property type="match status" value="1"/>
</dbReference>
<keyword evidence="5 9" id="KW-0547">Nucleotide-binding</keyword>
<dbReference type="GO" id="GO:0007032">
    <property type="term" value="P:endosome organization"/>
    <property type="evidence" value="ECO:0007669"/>
    <property type="project" value="TreeGrafter"/>
</dbReference>
<dbReference type="InterPro" id="IPR000403">
    <property type="entry name" value="PI3/4_kinase_cat_dom"/>
</dbReference>
<comment type="subcellular location">
    <subcellularLocation>
        <location evidence="1">Cell membrane</location>
    </subcellularLocation>
    <subcellularLocation>
        <location evidence="9">Membrane</location>
        <topology evidence="9">Peripheral membrane protein</topology>
    </subcellularLocation>
</comment>
<evidence type="ECO:0000313" key="11">
    <source>
        <dbReference type="EMBL" id="VDM44466.1"/>
    </source>
</evidence>
<proteinExistence type="inferred from homology"/>
<evidence type="ECO:0000256" key="3">
    <source>
        <dbReference type="ARBA" id="ARBA00022475"/>
    </source>
</evidence>
<dbReference type="EMBL" id="UYWY01021579">
    <property type="protein sequence ID" value="VDM44466.1"/>
    <property type="molecule type" value="Genomic_DNA"/>
</dbReference>
<keyword evidence="8 9" id="KW-0472">Membrane</keyword>
<dbReference type="GO" id="GO:0005768">
    <property type="term" value="C:endosome"/>
    <property type="evidence" value="ECO:0007669"/>
    <property type="project" value="TreeGrafter"/>
</dbReference>
<dbReference type="GO" id="GO:0046854">
    <property type="term" value="P:phosphatidylinositol phosphate biosynthetic process"/>
    <property type="evidence" value="ECO:0007669"/>
    <property type="project" value="UniProtKB-UniRule"/>
</dbReference>
<dbReference type="Gene3D" id="1.10.1070.20">
    <property type="match status" value="2"/>
</dbReference>
<dbReference type="AlphaFoldDB" id="A0A3P7GGV0"/>
<name>A0A3P7GGV0_TOXCA</name>
<dbReference type="PROSITE" id="PS50290">
    <property type="entry name" value="PI3_4_KINASE_3"/>
    <property type="match status" value="2"/>
</dbReference>
<keyword evidence="7 9" id="KW-0067">ATP-binding</keyword>
<keyword evidence="3" id="KW-1003">Cell membrane</keyword>
<comment type="catalytic activity">
    <reaction evidence="9">
        <text>a 1,2-diacyl-sn-glycero-3-phospho-(1D-myo-inositol) + ATP = a 1,2-diacyl-sn-glycero-3-phospho-(1D-myo-inositol 4-phosphate) + ADP + H(+)</text>
        <dbReference type="Rhea" id="RHEA:19877"/>
        <dbReference type="ChEBI" id="CHEBI:15378"/>
        <dbReference type="ChEBI" id="CHEBI:30616"/>
        <dbReference type="ChEBI" id="CHEBI:57880"/>
        <dbReference type="ChEBI" id="CHEBI:58178"/>
        <dbReference type="ChEBI" id="CHEBI:456216"/>
        <dbReference type="EC" id="2.7.1.67"/>
    </reaction>
</comment>
<dbReference type="InterPro" id="IPR039756">
    <property type="entry name" value="Lsb6/PI4K2"/>
</dbReference>
<evidence type="ECO:0000256" key="1">
    <source>
        <dbReference type="ARBA" id="ARBA00004236"/>
    </source>
</evidence>
<evidence type="ECO:0000256" key="8">
    <source>
        <dbReference type="ARBA" id="ARBA00023136"/>
    </source>
</evidence>
<evidence type="ECO:0000256" key="4">
    <source>
        <dbReference type="ARBA" id="ARBA00022679"/>
    </source>
</evidence>
<evidence type="ECO:0000259" key="10">
    <source>
        <dbReference type="PROSITE" id="PS50290"/>
    </source>
</evidence>
<dbReference type="GO" id="GO:0005765">
    <property type="term" value="C:lysosomal membrane"/>
    <property type="evidence" value="ECO:0007669"/>
    <property type="project" value="TreeGrafter"/>
</dbReference>
<dbReference type="GO" id="GO:0005524">
    <property type="term" value="F:ATP binding"/>
    <property type="evidence" value="ECO:0007669"/>
    <property type="project" value="UniProtKB-UniRule"/>
</dbReference>
<organism evidence="11">
    <name type="scientific">Toxocara canis</name>
    <name type="common">Canine roundworm</name>
    <dbReference type="NCBI Taxonomy" id="6265"/>
    <lineage>
        <taxon>Eukaryota</taxon>
        <taxon>Metazoa</taxon>
        <taxon>Ecdysozoa</taxon>
        <taxon>Nematoda</taxon>
        <taxon>Chromadorea</taxon>
        <taxon>Rhabditida</taxon>
        <taxon>Spirurina</taxon>
        <taxon>Ascaridomorpha</taxon>
        <taxon>Ascaridoidea</taxon>
        <taxon>Toxocaridae</taxon>
        <taxon>Toxocara</taxon>
    </lineage>
</organism>
<evidence type="ECO:0000256" key="5">
    <source>
        <dbReference type="ARBA" id="ARBA00022741"/>
    </source>
</evidence>
<keyword evidence="4 9" id="KW-0808">Transferase</keyword>
<evidence type="ECO:0000256" key="9">
    <source>
        <dbReference type="RuleBase" id="RU367084"/>
    </source>
</evidence>
<keyword evidence="6 9" id="KW-0418">Kinase</keyword>
<dbReference type="GO" id="GO:0004430">
    <property type="term" value="F:1-phosphatidylinositol 4-kinase activity"/>
    <property type="evidence" value="ECO:0007669"/>
    <property type="project" value="UniProtKB-UniRule"/>
</dbReference>
<dbReference type="GO" id="GO:0005802">
    <property type="term" value="C:trans-Golgi network"/>
    <property type="evidence" value="ECO:0007669"/>
    <property type="project" value="TreeGrafter"/>
</dbReference>